<sequence length="277" mass="31102">MVSKEYSPPNSAQVLLEEIANVGGKAVGLRNEKYIRKLSRNSRRGSVGLCSELKAELCSDGLSGDKHELQAKIVKLISLLEEVERRYEQYYHQLEDVVSSFEMIAGAGAGKSYTALALQAMSRHFCSLRDAIASQIIAAKGELCLDSPKINTGFSQLSLFDKEVRQNRLSLQQLGMVQGQRQAWRPIRGLPKTSVTILRSWLFEHFLHPYPNDSEKLMLASQTGLSKNQVSNWFMNARVRLWKPMIEDMYKEEFADNDSADSDPMLASSSLHGDAEE</sequence>
<evidence type="ECO:0000313" key="1">
    <source>
        <dbReference type="EMBL" id="KAH7846195.1"/>
    </source>
</evidence>
<name>A0ACB7XZW2_9ERIC</name>
<protein>
    <submittedName>
        <fullName evidence="1">Uncharacterized protein</fullName>
    </submittedName>
</protein>
<keyword evidence="2" id="KW-1185">Reference proteome</keyword>
<dbReference type="Proteomes" id="UP000828048">
    <property type="component" value="Chromosome 5"/>
</dbReference>
<dbReference type="EMBL" id="CM037155">
    <property type="protein sequence ID" value="KAH7846195.1"/>
    <property type="molecule type" value="Genomic_DNA"/>
</dbReference>
<reference evidence="1 2" key="1">
    <citation type="journal article" date="2021" name="Hortic Res">
        <title>High-quality reference genome and annotation aids understanding of berry development for evergreen blueberry (Vaccinium darrowii).</title>
        <authorList>
            <person name="Yu J."/>
            <person name="Hulse-Kemp A.M."/>
            <person name="Babiker E."/>
            <person name="Staton M."/>
        </authorList>
    </citation>
    <scope>NUCLEOTIDE SEQUENCE [LARGE SCALE GENOMIC DNA]</scope>
    <source>
        <strain evidence="2">cv. NJ 8807/NJ 8810</strain>
        <tissue evidence="1">Young leaf</tissue>
    </source>
</reference>
<proteinExistence type="predicted"/>
<organism evidence="1 2">
    <name type="scientific">Vaccinium darrowii</name>
    <dbReference type="NCBI Taxonomy" id="229202"/>
    <lineage>
        <taxon>Eukaryota</taxon>
        <taxon>Viridiplantae</taxon>
        <taxon>Streptophyta</taxon>
        <taxon>Embryophyta</taxon>
        <taxon>Tracheophyta</taxon>
        <taxon>Spermatophyta</taxon>
        <taxon>Magnoliopsida</taxon>
        <taxon>eudicotyledons</taxon>
        <taxon>Gunneridae</taxon>
        <taxon>Pentapetalae</taxon>
        <taxon>asterids</taxon>
        <taxon>Ericales</taxon>
        <taxon>Ericaceae</taxon>
        <taxon>Vaccinioideae</taxon>
        <taxon>Vaccinieae</taxon>
        <taxon>Vaccinium</taxon>
    </lineage>
</organism>
<comment type="caution">
    <text evidence="1">The sequence shown here is derived from an EMBL/GenBank/DDBJ whole genome shotgun (WGS) entry which is preliminary data.</text>
</comment>
<gene>
    <name evidence="1" type="ORF">Vadar_011020</name>
</gene>
<accession>A0ACB7XZW2</accession>
<evidence type="ECO:0000313" key="2">
    <source>
        <dbReference type="Proteomes" id="UP000828048"/>
    </source>
</evidence>